<dbReference type="GO" id="GO:0005524">
    <property type="term" value="F:ATP binding"/>
    <property type="evidence" value="ECO:0007669"/>
    <property type="project" value="UniProtKB-UniRule"/>
</dbReference>
<feature type="binding site" evidence="14">
    <location>
        <begin position="105"/>
        <end position="108"/>
    </location>
    <ligand>
        <name>ATP</name>
        <dbReference type="ChEBI" id="CHEBI:30616"/>
    </ligand>
</feature>
<evidence type="ECO:0000313" key="16">
    <source>
        <dbReference type="EMBL" id="RIY32228.1"/>
    </source>
</evidence>
<dbReference type="GO" id="GO:0030388">
    <property type="term" value="P:fructose 1,6-bisphosphate metabolic process"/>
    <property type="evidence" value="ECO:0007669"/>
    <property type="project" value="TreeGrafter"/>
</dbReference>
<dbReference type="AlphaFoldDB" id="A0A3A1Y4T4"/>
<feature type="binding site" description="in other chain" evidence="14">
    <location>
        <begin position="217"/>
        <end position="219"/>
    </location>
    <ligand>
        <name>ADP</name>
        <dbReference type="ChEBI" id="CHEBI:456216"/>
        <note>allosteric activator; ligand shared between dimeric partners</note>
    </ligand>
</feature>
<feature type="binding site" evidence="14">
    <location>
        <position position="106"/>
    </location>
    <ligand>
        <name>Mg(2+)</name>
        <dbReference type="ChEBI" id="CHEBI:18420"/>
        <note>catalytic</note>
    </ligand>
</feature>
<dbReference type="NCBIfam" id="NF002872">
    <property type="entry name" value="PRK03202.1"/>
    <property type="match status" value="1"/>
</dbReference>
<dbReference type="UniPathway" id="UPA00109">
    <property type="reaction ID" value="UER00182"/>
</dbReference>
<dbReference type="FunFam" id="3.40.50.450:FF:000001">
    <property type="entry name" value="ATP-dependent 6-phosphofructokinase"/>
    <property type="match status" value="1"/>
</dbReference>
<evidence type="ECO:0000313" key="17">
    <source>
        <dbReference type="Proteomes" id="UP000265691"/>
    </source>
</evidence>
<dbReference type="RefSeq" id="WP_119525323.1">
    <property type="nucleotide sequence ID" value="NZ_NRHC01000065.1"/>
</dbReference>
<feature type="binding site" description="in other chain" evidence="14">
    <location>
        <position position="158"/>
    </location>
    <ligand>
        <name>ADP</name>
        <dbReference type="ChEBI" id="CHEBI:456216"/>
        <note>allosteric activator; ligand shared between dimeric partners</note>
    </ligand>
</feature>
<dbReference type="InterPro" id="IPR015912">
    <property type="entry name" value="Phosphofructokinase_CS"/>
</dbReference>
<dbReference type="InterPro" id="IPR022953">
    <property type="entry name" value="ATP_PFK"/>
</dbReference>
<feature type="binding site" description="in other chain" evidence="14">
    <location>
        <begin position="173"/>
        <end position="175"/>
    </location>
    <ligand>
        <name>substrate</name>
        <note>ligand shared between dimeric partners</note>
    </ligand>
</feature>
<comment type="caution">
    <text evidence="14">Lacks conserved residue(s) required for the propagation of feature annotation.</text>
</comment>
<evidence type="ECO:0000256" key="4">
    <source>
        <dbReference type="ARBA" id="ARBA00022490"/>
    </source>
</evidence>
<evidence type="ECO:0000256" key="3">
    <source>
        <dbReference type="ARBA" id="ARBA00004679"/>
    </source>
</evidence>
<dbReference type="GO" id="GO:0070095">
    <property type="term" value="F:fructose-6-phosphate binding"/>
    <property type="evidence" value="ECO:0007669"/>
    <property type="project" value="TreeGrafter"/>
</dbReference>
<proteinExistence type="inferred from homology"/>
<dbReference type="GO" id="GO:0042802">
    <property type="term" value="F:identical protein binding"/>
    <property type="evidence" value="ECO:0007669"/>
    <property type="project" value="TreeGrafter"/>
</dbReference>
<feature type="binding site" evidence="14">
    <location>
        <begin position="75"/>
        <end position="76"/>
    </location>
    <ligand>
        <name>ATP</name>
        <dbReference type="ChEBI" id="CHEBI:30616"/>
    </ligand>
</feature>
<evidence type="ECO:0000256" key="6">
    <source>
        <dbReference type="ARBA" id="ARBA00022679"/>
    </source>
</evidence>
<comment type="pathway">
    <text evidence="3 14">Carbohydrate degradation; glycolysis; D-glyceraldehyde 3-phosphate and glycerone phosphate from D-glucose: step 3/4.</text>
</comment>
<keyword evidence="6 14" id="KW-0808">Transferase</keyword>
<feature type="binding site" evidence="14">
    <location>
        <position position="166"/>
    </location>
    <ligand>
        <name>substrate</name>
        <note>ligand shared between dimeric partners</note>
    </ligand>
</feature>
<evidence type="ECO:0000256" key="14">
    <source>
        <dbReference type="HAMAP-Rule" id="MF_00339"/>
    </source>
</evidence>
<feature type="domain" description="Phosphofructokinase" evidence="15">
    <location>
        <begin position="6"/>
        <end position="279"/>
    </location>
</feature>
<feature type="binding site" description="in other chain" evidence="14">
    <location>
        <begin position="129"/>
        <end position="131"/>
    </location>
    <ligand>
        <name>substrate</name>
        <note>ligand shared between dimeric partners</note>
    </ligand>
</feature>
<dbReference type="PROSITE" id="PS00433">
    <property type="entry name" value="PHOSPHOFRUCTOKINASE"/>
    <property type="match status" value="1"/>
</dbReference>
<dbReference type="InterPro" id="IPR000023">
    <property type="entry name" value="Phosphofructokinase_dom"/>
</dbReference>
<dbReference type="HAMAP" id="MF_00339">
    <property type="entry name" value="Phosphofructokinase_I_B1"/>
    <property type="match status" value="1"/>
</dbReference>
<feature type="binding site" description="in other chain" evidence="14">
    <location>
        <begin position="253"/>
        <end position="256"/>
    </location>
    <ligand>
        <name>substrate</name>
        <note>ligand shared between dimeric partners</note>
    </ligand>
</feature>
<dbReference type="EMBL" id="NRHC01000065">
    <property type="protein sequence ID" value="RIY32228.1"/>
    <property type="molecule type" value="Genomic_DNA"/>
</dbReference>
<dbReference type="OrthoDB" id="9802503at2"/>
<dbReference type="PANTHER" id="PTHR13697:SF4">
    <property type="entry name" value="ATP-DEPENDENT 6-PHOSPHOFRUCTOKINASE"/>
    <property type="match status" value="1"/>
</dbReference>
<comment type="subunit">
    <text evidence="14">Homotetramer.</text>
</comment>
<evidence type="ECO:0000259" key="15">
    <source>
        <dbReference type="Pfam" id="PF00365"/>
    </source>
</evidence>
<dbReference type="GO" id="GO:0006002">
    <property type="term" value="P:fructose 6-phosphate metabolic process"/>
    <property type="evidence" value="ECO:0007669"/>
    <property type="project" value="UniProtKB-UniRule"/>
</dbReference>
<keyword evidence="17" id="KW-1185">Reference proteome</keyword>
<keyword evidence="5 14" id="KW-0021">Allosteric enzyme</keyword>
<organism evidence="16 17">
    <name type="scientific">Psittacicella hinzii</name>
    <dbReference type="NCBI Taxonomy" id="2028575"/>
    <lineage>
        <taxon>Bacteria</taxon>
        <taxon>Pseudomonadati</taxon>
        <taxon>Pseudomonadota</taxon>
        <taxon>Gammaproteobacteria</taxon>
        <taxon>Pasteurellales</taxon>
        <taxon>Psittacicellaceae</taxon>
        <taxon>Psittacicella</taxon>
    </lineage>
</organism>
<evidence type="ECO:0000256" key="5">
    <source>
        <dbReference type="ARBA" id="ARBA00022533"/>
    </source>
</evidence>
<gene>
    <name evidence="14 16" type="primary">pfkA</name>
    <name evidence="16" type="ORF">CKF54_05270</name>
</gene>
<evidence type="ECO:0000256" key="12">
    <source>
        <dbReference type="ARBA" id="ARBA00023152"/>
    </source>
</evidence>
<dbReference type="GO" id="GO:0005945">
    <property type="term" value="C:6-phosphofructokinase complex"/>
    <property type="evidence" value="ECO:0007669"/>
    <property type="project" value="TreeGrafter"/>
</dbReference>
<dbReference type="PIRSF" id="PIRSF000532">
    <property type="entry name" value="ATP_PFK_prok"/>
    <property type="match status" value="1"/>
</dbReference>
<feature type="binding site" evidence="14">
    <location>
        <begin position="24"/>
        <end position="28"/>
    </location>
    <ligand>
        <name>ADP</name>
        <dbReference type="ChEBI" id="CHEBI:456216"/>
        <note>allosteric activator; ligand shared between dimeric partners</note>
    </ligand>
</feature>
<evidence type="ECO:0000256" key="2">
    <source>
        <dbReference type="ARBA" id="ARBA00004496"/>
    </source>
</evidence>
<dbReference type="Gene3D" id="3.40.50.460">
    <property type="entry name" value="Phosphofructokinase domain"/>
    <property type="match status" value="1"/>
</dbReference>
<feature type="binding site" description="in other chain" evidence="14">
    <location>
        <position position="226"/>
    </location>
    <ligand>
        <name>substrate</name>
        <note>ligand shared between dimeric partners</note>
    </ligand>
</feature>
<keyword evidence="7 14" id="KW-0479">Metal-binding</keyword>
<feature type="binding site" evidence="14">
    <location>
        <position position="14"/>
    </location>
    <ligand>
        <name>ATP</name>
        <dbReference type="ChEBI" id="CHEBI:30616"/>
    </ligand>
</feature>
<keyword evidence="12 14" id="KW-0324">Glycolysis</keyword>
<comment type="cofactor">
    <cofactor evidence="1 14">
        <name>Mg(2+)</name>
        <dbReference type="ChEBI" id="CHEBI:18420"/>
    </cofactor>
</comment>
<evidence type="ECO:0000256" key="8">
    <source>
        <dbReference type="ARBA" id="ARBA00022741"/>
    </source>
</evidence>
<evidence type="ECO:0000256" key="13">
    <source>
        <dbReference type="ARBA" id="ARBA00048070"/>
    </source>
</evidence>
<comment type="activity regulation">
    <text evidence="14">Allosterically activated by ADP and other diphosphonucleosides, and allosterically inhibited by phosphoenolpyruvate.</text>
</comment>
<feature type="active site" description="Proton acceptor" evidence="14">
    <location>
        <position position="131"/>
    </location>
</feature>
<dbReference type="Pfam" id="PF00365">
    <property type="entry name" value="PFK"/>
    <property type="match status" value="1"/>
</dbReference>
<dbReference type="PANTHER" id="PTHR13697">
    <property type="entry name" value="PHOSPHOFRUCTOKINASE"/>
    <property type="match status" value="1"/>
</dbReference>
<keyword evidence="10 14" id="KW-0067">ATP-binding</keyword>
<comment type="function">
    <text evidence="14">Catalyzes the phosphorylation of D-fructose 6-phosphate to fructose 1,6-bisphosphate by ATP, the first committing step of glycolysis.</text>
</comment>
<dbReference type="GO" id="GO:0046872">
    <property type="term" value="F:metal ion binding"/>
    <property type="evidence" value="ECO:0007669"/>
    <property type="project" value="UniProtKB-KW"/>
</dbReference>
<dbReference type="InterPro" id="IPR012003">
    <property type="entry name" value="ATP_PFK_prok-type"/>
</dbReference>
<dbReference type="EC" id="2.7.1.11" evidence="14"/>
<keyword evidence="9 14" id="KW-0418">Kinase</keyword>
<evidence type="ECO:0000256" key="9">
    <source>
        <dbReference type="ARBA" id="ARBA00022777"/>
    </source>
</evidence>
<sequence>MEKIERIAILTSGGDAPGMNAAIRAVTRYARSMGIQVFGVRDGYYGLYHDDLYELDSRSVAFILERGGTILGSSRFPEFKQPENRAHAVENLKRRGIQALIVIGGDGSYTGAKLITDELNFPCIGLPGTIDNDIPGTDYTIGFYTALETAIDSIDRLRDTSSSHSRVSIIEVMGRHCGDLAVYSAIAGGGQYLIVPERDWSFEDLVDSIKRSTAEGKRHCLVVVAEHTVNVQQLAKDVEESTGRETRATILGHIQRGGSPVASDRILATRMGVYAVDLLLAGEKGRCVGIRNNKLVHHDIVDAMNNQKHEFPDSLYEVAKKVY</sequence>
<keyword evidence="4 14" id="KW-0963">Cytoplasm</keyword>
<accession>A0A3A1Y4T4</accession>
<protein>
    <recommendedName>
        <fullName evidence="14">ATP-dependent 6-phosphofructokinase</fullName>
        <shortName evidence="14">ATP-PFK</shortName>
        <shortName evidence="14">Phosphofructokinase</shortName>
        <ecNumber evidence="14">2.7.1.11</ecNumber>
    </recommendedName>
    <alternativeName>
        <fullName evidence="14">Phosphohexokinase</fullName>
    </alternativeName>
</protein>
<reference evidence="16 17" key="1">
    <citation type="submission" date="2017-08" db="EMBL/GenBank/DDBJ databases">
        <title>Reclassification of Bisgaard taxon 37 and 44.</title>
        <authorList>
            <person name="Christensen H."/>
        </authorList>
    </citation>
    <scope>NUCLEOTIDE SEQUENCE [LARGE SCALE GENOMIC DNA]</scope>
    <source>
        <strain evidence="16 17">B96_3</strain>
    </source>
</reference>
<comment type="subcellular location">
    <subcellularLocation>
        <location evidence="2 14">Cytoplasm</location>
    </subcellularLocation>
</comment>
<dbReference type="GO" id="GO:0016208">
    <property type="term" value="F:AMP binding"/>
    <property type="evidence" value="ECO:0007669"/>
    <property type="project" value="TreeGrafter"/>
</dbReference>
<comment type="caution">
    <text evidence="16">The sequence shown here is derived from an EMBL/GenBank/DDBJ whole genome shotgun (WGS) entry which is preliminary data.</text>
</comment>
<dbReference type="NCBIfam" id="TIGR02482">
    <property type="entry name" value="PFKA_ATP"/>
    <property type="match status" value="1"/>
</dbReference>
<evidence type="ECO:0000256" key="10">
    <source>
        <dbReference type="ARBA" id="ARBA00022840"/>
    </source>
</evidence>
<dbReference type="GO" id="GO:0048029">
    <property type="term" value="F:monosaccharide binding"/>
    <property type="evidence" value="ECO:0007669"/>
    <property type="project" value="TreeGrafter"/>
</dbReference>
<keyword evidence="8 14" id="KW-0547">Nucleotide-binding</keyword>
<dbReference type="PRINTS" id="PR00476">
    <property type="entry name" value="PHFRCTKINASE"/>
</dbReference>
<dbReference type="GO" id="GO:0003872">
    <property type="term" value="F:6-phosphofructokinase activity"/>
    <property type="evidence" value="ECO:0007669"/>
    <property type="project" value="UniProtKB-UniRule"/>
</dbReference>
<dbReference type="InterPro" id="IPR012828">
    <property type="entry name" value="PFKA_ATP_prok"/>
</dbReference>
<comment type="catalytic activity">
    <reaction evidence="13 14">
        <text>beta-D-fructose 6-phosphate + ATP = beta-D-fructose 1,6-bisphosphate + ADP + H(+)</text>
        <dbReference type="Rhea" id="RHEA:16109"/>
        <dbReference type="ChEBI" id="CHEBI:15378"/>
        <dbReference type="ChEBI" id="CHEBI:30616"/>
        <dbReference type="ChEBI" id="CHEBI:32966"/>
        <dbReference type="ChEBI" id="CHEBI:57634"/>
        <dbReference type="ChEBI" id="CHEBI:456216"/>
        <dbReference type="EC" id="2.7.1.11"/>
    </reaction>
</comment>
<evidence type="ECO:0000256" key="7">
    <source>
        <dbReference type="ARBA" id="ARBA00022723"/>
    </source>
</evidence>
<dbReference type="Gene3D" id="3.40.50.450">
    <property type="match status" value="1"/>
</dbReference>
<dbReference type="SUPFAM" id="SSF53784">
    <property type="entry name" value="Phosphofructokinase"/>
    <property type="match status" value="1"/>
</dbReference>
<dbReference type="FunFam" id="3.40.50.460:FF:000002">
    <property type="entry name" value="ATP-dependent 6-phosphofructokinase"/>
    <property type="match status" value="1"/>
</dbReference>
<dbReference type="InterPro" id="IPR035966">
    <property type="entry name" value="PKF_sf"/>
</dbReference>
<dbReference type="Proteomes" id="UP000265691">
    <property type="component" value="Unassembled WGS sequence"/>
</dbReference>
<name>A0A3A1Y4T4_9GAMM</name>
<dbReference type="GO" id="GO:0061621">
    <property type="term" value="P:canonical glycolysis"/>
    <property type="evidence" value="ECO:0007669"/>
    <property type="project" value="TreeGrafter"/>
</dbReference>
<comment type="similarity">
    <text evidence="14">Belongs to the phosphofructokinase type A (PFKA) family. ATP-dependent PFK group I subfamily. Prokaryotic clade 'B1' sub-subfamily.</text>
</comment>
<evidence type="ECO:0000256" key="11">
    <source>
        <dbReference type="ARBA" id="ARBA00022842"/>
    </source>
</evidence>
<keyword evidence="11 14" id="KW-0460">Magnesium</keyword>
<evidence type="ECO:0000256" key="1">
    <source>
        <dbReference type="ARBA" id="ARBA00001946"/>
    </source>
</evidence>
<feature type="binding site" evidence="14">
    <location>
        <position position="247"/>
    </location>
    <ligand>
        <name>substrate</name>
        <note>ligand shared between dimeric partners</note>
    </ligand>
</feature>